<dbReference type="EMBL" id="JAPNOA010000018">
    <property type="protein sequence ID" value="MCY0964686.1"/>
    <property type="molecule type" value="Genomic_DNA"/>
</dbReference>
<accession>A0A9X3IRB0</accession>
<dbReference type="RefSeq" id="WP_283172897.1">
    <property type="nucleotide sequence ID" value="NZ_JAPNOA010000018.1"/>
</dbReference>
<reference evidence="2" key="1">
    <citation type="submission" date="2022-11" db="EMBL/GenBank/DDBJ databases">
        <title>Parathalassolutuus dongxingensis gen. nov., sp. nov., a novel member of family Oceanospirillaceae isolated from a coastal shrimp pond in Guangxi, China.</title>
        <authorList>
            <person name="Chen H."/>
        </authorList>
    </citation>
    <scope>NUCLEOTIDE SEQUENCE</scope>
    <source>
        <strain evidence="2">G-43</strain>
    </source>
</reference>
<dbReference type="PANTHER" id="PTHR38743">
    <property type="entry name" value="SIMILAR TO GLYOXYLASE I FAMILY PROTEIN"/>
    <property type="match status" value="1"/>
</dbReference>
<keyword evidence="3" id="KW-1185">Reference proteome</keyword>
<gene>
    <name evidence="2" type="ORF">OUO13_05775</name>
</gene>
<dbReference type="Proteomes" id="UP001150830">
    <property type="component" value="Unassembled WGS sequence"/>
</dbReference>
<dbReference type="Pfam" id="PF09951">
    <property type="entry name" value="Imm33"/>
    <property type="match status" value="1"/>
</dbReference>
<name>A0A9X3IRB0_9GAMM</name>
<evidence type="ECO:0000259" key="1">
    <source>
        <dbReference type="Pfam" id="PF09951"/>
    </source>
</evidence>
<protein>
    <submittedName>
        <fullName evidence="2">DUF2185 domain-containing protein</fullName>
    </submittedName>
</protein>
<evidence type="ECO:0000313" key="2">
    <source>
        <dbReference type="EMBL" id="MCY0964686.1"/>
    </source>
</evidence>
<proteinExistence type="predicted"/>
<dbReference type="AlphaFoldDB" id="A0A9X3IRB0"/>
<sequence length="113" mass="12499">MASANKSFRLASEDMQPLATGHGSCFATDMITVDGLPVRFMFREEPDNESDSGWRFMSGYESEDYMDQPDNMAIYDVNTIANYDPTIVPMLAAPVGSAFEKPDVDGPFIELAE</sequence>
<evidence type="ECO:0000313" key="3">
    <source>
        <dbReference type="Proteomes" id="UP001150830"/>
    </source>
</evidence>
<comment type="caution">
    <text evidence="2">The sequence shown here is derived from an EMBL/GenBank/DDBJ whole genome shotgun (WGS) entry which is preliminary data.</text>
</comment>
<dbReference type="InterPro" id="IPR018689">
    <property type="entry name" value="Imm33_dom"/>
</dbReference>
<feature type="domain" description="Immunity protein Imm33" evidence="1">
    <location>
        <begin position="25"/>
        <end position="111"/>
    </location>
</feature>
<organism evidence="2 3">
    <name type="scientific">Parathalassolituus penaei</name>
    <dbReference type="NCBI Taxonomy" id="2997323"/>
    <lineage>
        <taxon>Bacteria</taxon>
        <taxon>Pseudomonadati</taxon>
        <taxon>Pseudomonadota</taxon>
        <taxon>Gammaproteobacteria</taxon>
        <taxon>Oceanospirillales</taxon>
        <taxon>Oceanospirillaceae</taxon>
        <taxon>Parathalassolituus</taxon>
    </lineage>
</organism>
<dbReference type="PANTHER" id="PTHR38743:SF2">
    <property type="entry name" value="DUF2185 DOMAIN-CONTAINING PROTEIN"/>
    <property type="match status" value="1"/>
</dbReference>